<reference evidence="2 3" key="1">
    <citation type="journal article" date="2018" name="Arch. Microbiol.">
        <title>New insights into the metabolic potential of the phototrophic purple bacterium Rhodopila globiformis DSM 161(T) from its draft genome sequence and evidence for a vanadium-dependent nitrogenase.</title>
        <authorList>
            <person name="Imhoff J.F."/>
            <person name="Rahn T."/>
            <person name="Kunzel S."/>
            <person name="Neulinger S.C."/>
        </authorList>
    </citation>
    <scope>NUCLEOTIDE SEQUENCE [LARGE SCALE GENOMIC DNA]</scope>
    <source>
        <strain evidence="2 3">DSM 16996</strain>
    </source>
</reference>
<comment type="caution">
    <text evidence="2">The sequence shown here is derived from an EMBL/GenBank/DDBJ whole genome shotgun (WGS) entry which is preliminary data.</text>
</comment>
<sequence length="147" mass="16284">MTGVVRHTGLYEWEGVRRLAYKEEGTHFKQVTRQVLSEASPDLFAELRYFEVAPGGHSTLERHDHVHLVLIGRGGGHCLVGDVVSAVTALDAVIIPSQTWHQFRATGTEPLGFFCVVARERDRPQLPDAQDIEALSADPAVKAFIRV</sequence>
<dbReference type="RefSeq" id="WP_104510483.1">
    <property type="nucleotide sequence ID" value="NZ_JACIGC010000004.1"/>
</dbReference>
<evidence type="ECO:0000313" key="2">
    <source>
        <dbReference type="EMBL" id="PPQ26365.1"/>
    </source>
</evidence>
<dbReference type="SUPFAM" id="SSF51182">
    <property type="entry name" value="RmlC-like cupins"/>
    <property type="match status" value="1"/>
</dbReference>
<dbReference type="InterPro" id="IPR013096">
    <property type="entry name" value="Cupin_2"/>
</dbReference>
<dbReference type="InterPro" id="IPR011051">
    <property type="entry name" value="RmlC_Cupin_sf"/>
</dbReference>
<dbReference type="OrthoDB" id="1551122at2"/>
<dbReference type="AlphaFoldDB" id="A0A2S6MVG5"/>
<evidence type="ECO:0000259" key="1">
    <source>
        <dbReference type="Pfam" id="PF07883"/>
    </source>
</evidence>
<dbReference type="Gene3D" id="2.60.120.10">
    <property type="entry name" value="Jelly Rolls"/>
    <property type="match status" value="1"/>
</dbReference>
<protein>
    <submittedName>
        <fullName evidence="2">Cupin</fullName>
    </submittedName>
</protein>
<gene>
    <name evidence="2" type="ORF">CCR94_22240</name>
</gene>
<accession>A0A2S6MVG5</accession>
<feature type="domain" description="Cupin type-2" evidence="1">
    <location>
        <begin position="49"/>
        <end position="117"/>
    </location>
</feature>
<dbReference type="InterPro" id="IPR014710">
    <property type="entry name" value="RmlC-like_jellyroll"/>
</dbReference>
<keyword evidence="3" id="KW-1185">Reference proteome</keyword>
<organism evidence="2 3">
    <name type="scientific">Rhodoblastus sphagnicola</name>
    <dbReference type="NCBI Taxonomy" id="333368"/>
    <lineage>
        <taxon>Bacteria</taxon>
        <taxon>Pseudomonadati</taxon>
        <taxon>Pseudomonadota</taxon>
        <taxon>Alphaproteobacteria</taxon>
        <taxon>Hyphomicrobiales</taxon>
        <taxon>Rhodoblastaceae</taxon>
        <taxon>Rhodoblastus</taxon>
    </lineage>
</organism>
<evidence type="ECO:0000313" key="3">
    <source>
        <dbReference type="Proteomes" id="UP000239089"/>
    </source>
</evidence>
<dbReference type="Pfam" id="PF07883">
    <property type="entry name" value="Cupin_2"/>
    <property type="match status" value="1"/>
</dbReference>
<dbReference type="Proteomes" id="UP000239089">
    <property type="component" value="Unassembled WGS sequence"/>
</dbReference>
<name>A0A2S6MVG5_9HYPH</name>
<dbReference type="EMBL" id="NHSJ01000134">
    <property type="protein sequence ID" value="PPQ26365.1"/>
    <property type="molecule type" value="Genomic_DNA"/>
</dbReference>
<proteinExistence type="predicted"/>